<name>A0A1H4B524_9BACT</name>
<dbReference type="EMBL" id="FNRL01000007">
    <property type="protein sequence ID" value="SEA42952.1"/>
    <property type="molecule type" value="Genomic_DNA"/>
</dbReference>
<evidence type="ECO:0000313" key="2">
    <source>
        <dbReference type="EMBL" id="SEA42952.1"/>
    </source>
</evidence>
<keyword evidence="3" id="KW-1185">Reference proteome</keyword>
<evidence type="ECO:0008006" key="4">
    <source>
        <dbReference type="Google" id="ProtNLM"/>
    </source>
</evidence>
<dbReference type="AlphaFoldDB" id="A0A1H4B524"/>
<reference evidence="3" key="1">
    <citation type="submission" date="2016-10" db="EMBL/GenBank/DDBJ databases">
        <authorList>
            <person name="Varghese N."/>
            <person name="Submissions S."/>
        </authorList>
    </citation>
    <scope>NUCLEOTIDE SEQUENCE [LARGE SCALE GENOMIC DNA]</scope>
    <source>
        <strain evidence="3">DSM 23920</strain>
    </source>
</reference>
<keyword evidence="1" id="KW-0732">Signal</keyword>
<organism evidence="2 3">
    <name type="scientific">Chitinophaga terrae</name>
    <name type="common">ex Kim and Jung 2007</name>
    <dbReference type="NCBI Taxonomy" id="408074"/>
    <lineage>
        <taxon>Bacteria</taxon>
        <taxon>Pseudomonadati</taxon>
        <taxon>Bacteroidota</taxon>
        <taxon>Chitinophagia</taxon>
        <taxon>Chitinophagales</taxon>
        <taxon>Chitinophagaceae</taxon>
        <taxon>Chitinophaga</taxon>
    </lineage>
</organism>
<accession>A0A1H4B524</accession>
<dbReference type="Pfam" id="PF11138">
    <property type="entry name" value="DUF2911"/>
    <property type="match status" value="1"/>
</dbReference>
<dbReference type="Proteomes" id="UP000199656">
    <property type="component" value="Unassembled WGS sequence"/>
</dbReference>
<dbReference type="OrthoDB" id="9808374at2"/>
<proteinExistence type="predicted"/>
<dbReference type="InterPro" id="IPR021314">
    <property type="entry name" value="DUF2911"/>
</dbReference>
<evidence type="ECO:0000256" key="1">
    <source>
        <dbReference type="SAM" id="SignalP"/>
    </source>
</evidence>
<protein>
    <recommendedName>
        <fullName evidence="4">DUF2911 domain-containing protein</fullName>
    </recommendedName>
</protein>
<feature type="chain" id="PRO_5011748203" description="DUF2911 domain-containing protein" evidence="1">
    <location>
        <begin position="25"/>
        <end position="282"/>
    </location>
</feature>
<sequence length="282" mass="30905">MRTFKTFAAVAGAMLLLHAGSALAQGIKMPAPSPKQTVKQDFALSSIELNYSRPQKNGRVIMGDLVPYDKVWRTGANGATTITFGEDISFGGTPVKAGTYGLLTIPGAKQWTVILTKSLDVTSPAAYKPENDVARVQVKPVALPFSQESFFIGFDNVKSNSVELDIIWDKTKVPVKITADIDATITSQIESAMQSDKKPYFQAAVYYFENNKDLNKAVEWINEAANQTPDAFWVWYQKARINAKAKNTSVAKEAAQKSIELATAAKNDDYVTLNKKLLATLK</sequence>
<dbReference type="InterPro" id="IPR011990">
    <property type="entry name" value="TPR-like_helical_dom_sf"/>
</dbReference>
<dbReference type="STRING" id="408074.SAMN05660909_01873"/>
<dbReference type="Gene3D" id="1.25.40.1040">
    <property type="match status" value="1"/>
</dbReference>
<dbReference type="RefSeq" id="WP_089760947.1">
    <property type="nucleotide sequence ID" value="NZ_BKAT01000025.1"/>
</dbReference>
<evidence type="ECO:0000313" key="3">
    <source>
        <dbReference type="Proteomes" id="UP000199656"/>
    </source>
</evidence>
<feature type="signal peptide" evidence="1">
    <location>
        <begin position="1"/>
        <end position="24"/>
    </location>
</feature>
<gene>
    <name evidence="2" type="ORF">SAMN05660909_01873</name>
</gene>
<dbReference type="SUPFAM" id="SSF48452">
    <property type="entry name" value="TPR-like"/>
    <property type="match status" value="1"/>
</dbReference>